<sequence length="354" mass="40633">MYSSGSIRLLRRLSPKVLTPRPFIIPGFHRTIATMAHATETSTYKLNHTMIRVKDPKRSIEFYKFLGLSQIRQLDFPENKFSLYFLAYDGPASLQGDRHWTDRNGVLELTHNYGTENDPNYSIVNGNTEPYRGFGHIAVSVDNIEVACKRLEDAGYPFQKKLTEGRMRNIAFVKDPDGYWVEIIRRYDEDQGTATDPSSYRLNHTMLRVKSAETSLKFYQEVLGMKLLRTSENPSGGFNLYFLGYPNSNPSVKEDARNPVAEWEGLLELTWNYGTEKQEGKVYHDGNSQPQGFGHICVSVDNLDAACARFESLNVNWKKRLTDGRMKNVAFVLDPDGYWIEVIQNESLKRTSNW</sequence>
<comment type="pathway">
    <text evidence="1 9">Secondary metabolite metabolism; methylglyoxal degradation; (R)-lactate from methylglyoxal: step 1/2.</text>
</comment>
<feature type="binding site" evidence="8">
    <location>
        <position position="268"/>
    </location>
    <ligand>
        <name>Zn(2+)</name>
        <dbReference type="ChEBI" id="CHEBI:29105"/>
        <note>ligand shared between dimeric partners</note>
    </ligand>
</feature>
<comment type="cofactor">
    <cofactor evidence="8">
        <name>Zn(2+)</name>
        <dbReference type="ChEBI" id="CHEBI:29105"/>
    </cofactor>
    <text evidence="8">Binds 1 zinc ion per subunit. In the homodimer, two zinc ions are bound between subunits.</text>
</comment>
<evidence type="ECO:0000256" key="1">
    <source>
        <dbReference type="ARBA" id="ARBA00005008"/>
    </source>
</evidence>
<dbReference type="PROSITE" id="PS51819">
    <property type="entry name" value="VOC"/>
    <property type="match status" value="2"/>
</dbReference>
<keyword evidence="5 8" id="KW-0862">Zinc</keyword>
<evidence type="ECO:0000256" key="3">
    <source>
        <dbReference type="ARBA" id="ARBA00012081"/>
    </source>
</evidence>
<dbReference type="EMBL" id="VIFY01000001">
    <property type="protein sequence ID" value="TQB77535.1"/>
    <property type="molecule type" value="Genomic_DNA"/>
</dbReference>
<dbReference type="PROSITE" id="PS00934">
    <property type="entry name" value="GLYOXALASE_I_1"/>
    <property type="match status" value="2"/>
</dbReference>
<dbReference type="PROSITE" id="PS00935">
    <property type="entry name" value="GLYOXALASE_I_2"/>
    <property type="match status" value="2"/>
</dbReference>
<comment type="catalytic activity">
    <reaction evidence="9">
        <text>(R)-S-lactoylglutathione = methylglyoxal + glutathione</text>
        <dbReference type="Rhea" id="RHEA:19069"/>
        <dbReference type="ChEBI" id="CHEBI:17158"/>
        <dbReference type="ChEBI" id="CHEBI:57474"/>
        <dbReference type="ChEBI" id="CHEBI:57925"/>
        <dbReference type="EC" id="4.4.1.5"/>
    </reaction>
</comment>
<dbReference type="CDD" id="cd07233">
    <property type="entry name" value="GlxI_Zn"/>
    <property type="match status" value="2"/>
</dbReference>
<dbReference type="OrthoDB" id="16820at2759"/>
<protein>
    <recommendedName>
        <fullName evidence="3 9">Lactoylglutathione lyase</fullName>
        <ecNumber evidence="3 9">4.4.1.5</ecNumber>
    </recommendedName>
    <alternativeName>
        <fullName evidence="9">Glyoxalase I</fullName>
    </alternativeName>
</protein>
<accession>A0A507R7N1</accession>
<dbReference type="STRING" id="5098.A0A507R7N1"/>
<feature type="binding site" evidence="8">
    <location>
        <position position="295"/>
    </location>
    <ligand>
        <name>Zn(2+)</name>
        <dbReference type="ChEBI" id="CHEBI:29105"/>
        <note>ligand shared between dimeric partners</note>
    </ligand>
</feature>
<evidence type="ECO:0000256" key="2">
    <source>
        <dbReference type="ARBA" id="ARBA00010363"/>
    </source>
</evidence>
<dbReference type="InterPro" id="IPR004360">
    <property type="entry name" value="Glyas_Fos-R_dOase_dom"/>
</dbReference>
<keyword evidence="4 8" id="KW-0479">Metal-binding</keyword>
<organism evidence="11 12">
    <name type="scientific">Monascus purpureus</name>
    <name type="common">Red mold</name>
    <name type="synonym">Monascus anka</name>
    <dbReference type="NCBI Taxonomy" id="5098"/>
    <lineage>
        <taxon>Eukaryota</taxon>
        <taxon>Fungi</taxon>
        <taxon>Dikarya</taxon>
        <taxon>Ascomycota</taxon>
        <taxon>Pezizomycotina</taxon>
        <taxon>Eurotiomycetes</taxon>
        <taxon>Eurotiomycetidae</taxon>
        <taxon>Eurotiales</taxon>
        <taxon>Aspergillaceae</taxon>
        <taxon>Monascus</taxon>
    </lineage>
</organism>
<reference evidence="11 12" key="1">
    <citation type="submission" date="2019-06" db="EMBL/GenBank/DDBJ databases">
        <title>Wine fermentation using esterase from Monascus purpureus.</title>
        <authorList>
            <person name="Geng C."/>
            <person name="Zhang Y."/>
        </authorList>
    </citation>
    <scope>NUCLEOTIDE SEQUENCE [LARGE SCALE GENOMIC DNA]</scope>
    <source>
        <strain evidence="11">HQ1</strain>
    </source>
</reference>
<gene>
    <name evidence="11" type="primary">GLO1</name>
    <name evidence="11" type="ORF">MPDQ_000076</name>
</gene>
<dbReference type="EC" id="4.4.1.5" evidence="3 9"/>
<comment type="caution">
    <text evidence="11">The sequence shown here is derived from an EMBL/GenBank/DDBJ whole genome shotgun (WGS) entry which is preliminary data.</text>
</comment>
<evidence type="ECO:0000256" key="8">
    <source>
        <dbReference type="PIRSR" id="PIRSR604361-3"/>
    </source>
</evidence>
<evidence type="ECO:0000313" key="12">
    <source>
        <dbReference type="Proteomes" id="UP000319663"/>
    </source>
</evidence>
<evidence type="ECO:0000256" key="9">
    <source>
        <dbReference type="RuleBase" id="RU361179"/>
    </source>
</evidence>
<dbReference type="Pfam" id="PF00903">
    <property type="entry name" value="Glyoxalase"/>
    <property type="match status" value="2"/>
</dbReference>
<dbReference type="GO" id="GO:0004462">
    <property type="term" value="F:lactoylglutathione lyase activity"/>
    <property type="evidence" value="ECO:0007669"/>
    <property type="project" value="UniProtKB-UniRule"/>
</dbReference>
<evidence type="ECO:0000256" key="5">
    <source>
        <dbReference type="ARBA" id="ARBA00022833"/>
    </source>
</evidence>
<comment type="similarity">
    <text evidence="2 9">Belongs to the glyoxalase I family.</text>
</comment>
<dbReference type="GO" id="GO:0046872">
    <property type="term" value="F:metal ion binding"/>
    <property type="evidence" value="ECO:0007669"/>
    <property type="project" value="UniProtKB-UniRule"/>
</dbReference>
<dbReference type="Proteomes" id="UP000319663">
    <property type="component" value="Unassembled WGS sequence"/>
</dbReference>
<dbReference type="InterPro" id="IPR004361">
    <property type="entry name" value="Glyoxalase_1"/>
</dbReference>
<evidence type="ECO:0000256" key="4">
    <source>
        <dbReference type="ARBA" id="ARBA00022723"/>
    </source>
</evidence>
<dbReference type="Gene3D" id="3.10.180.10">
    <property type="entry name" value="2,3-Dihydroxybiphenyl 1,2-Dioxygenase, domain 1"/>
    <property type="match status" value="2"/>
</dbReference>
<dbReference type="PANTHER" id="PTHR10374">
    <property type="entry name" value="LACTOYLGLUTATHIONE LYASE GLYOXALASE I"/>
    <property type="match status" value="1"/>
</dbReference>
<keyword evidence="12" id="KW-1185">Reference proteome</keyword>
<evidence type="ECO:0000313" key="11">
    <source>
        <dbReference type="EMBL" id="TQB77535.1"/>
    </source>
</evidence>
<evidence type="ECO:0000256" key="6">
    <source>
        <dbReference type="ARBA" id="ARBA00023239"/>
    </source>
</evidence>
<name>A0A507R7N1_MONPU</name>
<proteinExistence type="inferred from homology"/>
<keyword evidence="6 9" id="KW-0456">Lyase</keyword>
<dbReference type="NCBIfam" id="TIGR00068">
    <property type="entry name" value="glyox_I"/>
    <property type="match status" value="2"/>
</dbReference>
<feature type="active site" description="Proton donor/acceptor" evidence="7">
    <location>
        <position position="341"/>
    </location>
</feature>
<evidence type="ECO:0000256" key="7">
    <source>
        <dbReference type="PIRSR" id="PIRSR604361-1"/>
    </source>
</evidence>
<dbReference type="UniPathway" id="UPA00619">
    <property type="reaction ID" value="UER00675"/>
</dbReference>
<feature type="binding site" evidence="8">
    <location>
        <position position="341"/>
    </location>
    <ligand>
        <name>Zn(2+)</name>
        <dbReference type="ChEBI" id="CHEBI:29105"/>
        <note>ligand shared between dimeric partners</note>
    </ligand>
</feature>
<dbReference type="PANTHER" id="PTHR10374:SF30">
    <property type="entry name" value="LACTOYLGLUTATHIONE LYASE"/>
    <property type="match status" value="1"/>
</dbReference>
<dbReference type="InterPro" id="IPR029068">
    <property type="entry name" value="Glyas_Bleomycin-R_OHBP_Dase"/>
</dbReference>
<evidence type="ECO:0000259" key="10">
    <source>
        <dbReference type="PROSITE" id="PS51819"/>
    </source>
</evidence>
<dbReference type="InterPro" id="IPR037523">
    <property type="entry name" value="VOC_core"/>
</dbReference>
<dbReference type="InterPro" id="IPR018146">
    <property type="entry name" value="Glyoxalase_1_CS"/>
</dbReference>
<feature type="domain" description="VOC" evidence="10">
    <location>
        <begin position="201"/>
        <end position="345"/>
    </location>
</feature>
<feature type="domain" description="VOC" evidence="10">
    <location>
        <begin position="45"/>
        <end position="186"/>
    </location>
</feature>
<dbReference type="SUPFAM" id="SSF54593">
    <property type="entry name" value="Glyoxalase/Bleomycin resistance protein/Dihydroxybiphenyl dioxygenase"/>
    <property type="match status" value="2"/>
</dbReference>
<dbReference type="AlphaFoldDB" id="A0A507R7N1"/>
<comment type="function">
    <text evidence="9">Catalyzes the conversion of hemimercaptal, formed from methylglyoxal and glutathione, to S-lactoylglutathione.</text>
</comment>